<dbReference type="EMBL" id="LBHC01000001">
    <property type="protein sequence ID" value="KLE33534.1"/>
    <property type="molecule type" value="Genomic_DNA"/>
</dbReference>
<dbReference type="Gene3D" id="1.25.40.10">
    <property type="entry name" value="Tetratricopeptide repeat domain"/>
    <property type="match status" value="1"/>
</dbReference>
<reference evidence="1 2" key="1">
    <citation type="submission" date="2015-04" db="EMBL/GenBank/DDBJ databases">
        <title>The draft genome sequence of Erythrobacr gangjinensis K7-2.</title>
        <authorList>
            <person name="Zhuang L."/>
            <person name="Liu Y."/>
            <person name="Shao Z."/>
        </authorList>
    </citation>
    <scope>NUCLEOTIDE SEQUENCE [LARGE SCALE GENOMIC DNA]</scope>
    <source>
        <strain evidence="1 2">K7-2</strain>
    </source>
</reference>
<comment type="caution">
    <text evidence="1">The sequence shown here is derived from an EMBL/GenBank/DDBJ whole genome shotgun (WGS) entry which is preliminary data.</text>
</comment>
<evidence type="ECO:0000313" key="1">
    <source>
        <dbReference type="EMBL" id="KLE33534.1"/>
    </source>
</evidence>
<keyword evidence="2" id="KW-1185">Reference proteome</keyword>
<dbReference type="Proteomes" id="UP000053070">
    <property type="component" value="Unassembled WGS sequence"/>
</dbReference>
<dbReference type="STRING" id="502682.BMF35_a0294"/>
<proteinExistence type="predicted"/>
<accession>A0A0G9MSI7</accession>
<name>A0A0G9MSI7_9SPHN</name>
<dbReference type="PATRIC" id="fig|502682.8.peg.1318"/>
<protein>
    <submittedName>
        <fullName evidence="1">Uncharacterized protein</fullName>
    </submittedName>
</protein>
<organism evidence="1 2">
    <name type="scientific">Aurantiacibacter gangjinensis</name>
    <dbReference type="NCBI Taxonomy" id="502682"/>
    <lineage>
        <taxon>Bacteria</taxon>
        <taxon>Pseudomonadati</taxon>
        <taxon>Pseudomonadota</taxon>
        <taxon>Alphaproteobacteria</taxon>
        <taxon>Sphingomonadales</taxon>
        <taxon>Erythrobacteraceae</taxon>
        <taxon>Aurantiacibacter</taxon>
    </lineage>
</organism>
<dbReference type="RefSeq" id="WP_047006383.1">
    <property type="nucleotide sequence ID" value="NZ_CP018097.1"/>
</dbReference>
<dbReference type="OrthoDB" id="8481625at2"/>
<dbReference type="AlphaFoldDB" id="A0A0G9MSI7"/>
<sequence>MKAISVMVAALLAATPAMAADDPEPIYMGIDLTVEPEPVPAPDTGATEQRSVDAALRDLLDEGVELGCLSFQEPATFSQIANDSEACAAYIARLAAATSTGEETAEPATVEPDNPWRAIPVVTLARAAQSGNKRAQLELGIRFEEGVGGLAQNLAFAHELYSEAARTVPERRGIVMRRRGDDAMGAAGGASPARGIVSPRIPGLPEAQERLDALEGRMER</sequence>
<dbReference type="InterPro" id="IPR011990">
    <property type="entry name" value="TPR-like_helical_dom_sf"/>
</dbReference>
<gene>
    <name evidence="1" type="ORF">AAW01_06460</name>
</gene>
<evidence type="ECO:0000313" key="2">
    <source>
        <dbReference type="Proteomes" id="UP000053070"/>
    </source>
</evidence>
<dbReference type="KEGG" id="egn:BMF35_a0294"/>